<accession>A0AA42WZN2</accession>
<dbReference type="InterPro" id="IPR018673">
    <property type="entry name" value="DUF2141"/>
</dbReference>
<name>A0AA42WZN2_SPHYA</name>
<gene>
    <name evidence="1" type="ORF">N5J77_25065</name>
</gene>
<evidence type="ECO:0000313" key="2">
    <source>
        <dbReference type="Proteomes" id="UP001162318"/>
    </source>
</evidence>
<reference evidence="1" key="1">
    <citation type="submission" date="2022-09" db="EMBL/GenBank/DDBJ databases">
        <title>Intensive care unit water sources are persistently colonized with multi-drug resistant bacteria and are the site of extensive horizontal gene transfer of antibiotic resistance genes.</title>
        <authorList>
            <person name="Diorio-Toth L."/>
        </authorList>
    </citation>
    <scope>NUCLEOTIDE SEQUENCE</scope>
    <source>
        <strain evidence="1">GD03659</strain>
    </source>
</reference>
<organism evidence="1 2">
    <name type="scientific">Sphingobium yanoikuyae</name>
    <name type="common">Sphingomonas yanoikuyae</name>
    <dbReference type="NCBI Taxonomy" id="13690"/>
    <lineage>
        <taxon>Bacteria</taxon>
        <taxon>Pseudomonadati</taxon>
        <taxon>Pseudomonadota</taxon>
        <taxon>Alphaproteobacteria</taxon>
        <taxon>Sphingomonadales</taxon>
        <taxon>Sphingomonadaceae</taxon>
        <taxon>Sphingobium</taxon>
    </lineage>
</organism>
<dbReference type="EMBL" id="JAOCKX010000057">
    <property type="protein sequence ID" value="MDH2134410.1"/>
    <property type="molecule type" value="Genomic_DNA"/>
</dbReference>
<evidence type="ECO:0000313" key="1">
    <source>
        <dbReference type="EMBL" id="MDH2134410.1"/>
    </source>
</evidence>
<comment type="caution">
    <text evidence="1">The sequence shown here is derived from an EMBL/GenBank/DDBJ whole genome shotgun (WGS) entry which is preliminary data.</text>
</comment>
<dbReference type="AlphaFoldDB" id="A0AA42WZN2"/>
<proteinExistence type="predicted"/>
<dbReference type="RefSeq" id="WP_084391167.1">
    <property type="nucleotide sequence ID" value="NZ_CAUUIR010000037.1"/>
</dbReference>
<protein>
    <submittedName>
        <fullName evidence="1">DUF2141 domain-containing protein</fullName>
    </submittedName>
</protein>
<dbReference type="Proteomes" id="UP001162318">
    <property type="component" value="Unassembled WGS sequence"/>
</dbReference>
<dbReference type="Pfam" id="PF09912">
    <property type="entry name" value="DUF2141"/>
    <property type="match status" value="1"/>
</dbReference>
<sequence>MLMEIAYGVAALAATPTAQVHLSELGKAGAQCRPDENGPAIIIDVAGLKDRVGLLKLEVWPPHDDDFLQDANVLVAQGKIFRRLELPLRRDTPLRMCIRVPRPGTYAVSLLHDRDSSGKFSILVDGVGFAQNPKLGWSKPNASAVTLTVGRTATRSRIVLNYHRGFLSFAPLKGE</sequence>